<keyword evidence="2" id="KW-1185">Reference proteome</keyword>
<accession>A0A2P5CI00</accession>
<sequence>MLRDLVRILSSSMLATTANCCMPWVIFIQIPDGCNIYSATPDPSARLLRSHLNLPS</sequence>
<reference evidence="2" key="1">
    <citation type="submission" date="2016-06" db="EMBL/GenBank/DDBJ databases">
        <title>Parallel loss of symbiosis genes in relatives of nitrogen-fixing non-legume Parasponia.</title>
        <authorList>
            <person name="Van Velzen R."/>
            <person name="Holmer R."/>
            <person name="Bu F."/>
            <person name="Rutten L."/>
            <person name="Van Zeijl A."/>
            <person name="Liu W."/>
            <person name="Santuari L."/>
            <person name="Cao Q."/>
            <person name="Sharma T."/>
            <person name="Shen D."/>
            <person name="Roswanjaya Y."/>
            <person name="Wardhani T."/>
            <person name="Kalhor M.S."/>
            <person name="Jansen J."/>
            <person name="Van den Hoogen J."/>
            <person name="Gungor B."/>
            <person name="Hartog M."/>
            <person name="Hontelez J."/>
            <person name="Verver J."/>
            <person name="Yang W.-C."/>
            <person name="Schijlen E."/>
            <person name="Repin R."/>
            <person name="Schilthuizen M."/>
            <person name="Schranz E."/>
            <person name="Heidstra R."/>
            <person name="Miyata K."/>
            <person name="Fedorova E."/>
            <person name="Kohlen W."/>
            <person name="Bisseling T."/>
            <person name="Smit S."/>
            <person name="Geurts R."/>
        </authorList>
    </citation>
    <scope>NUCLEOTIDE SEQUENCE [LARGE SCALE GENOMIC DNA]</scope>
    <source>
        <strain evidence="2">cv. WU1-14</strain>
    </source>
</reference>
<gene>
    <name evidence="1" type="ORF">PanWU01x14_150850</name>
</gene>
<evidence type="ECO:0000313" key="2">
    <source>
        <dbReference type="Proteomes" id="UP000237105"/>
    </source>
</evidence>
<dbReference type="OrthoDB" id="10335215at2759"/>
<protein>
    <submittedName>
        <fullName evidence="1">Uncharacterized protein</fullName>
    </submittedName>
</protein>
<dbReference type="Proteomes" id="UP000237105">
    <property type="component" value="Unassembled WGS sequence"/>
</dbReference>
<feature type="non-terminal residue" evidence="1">
    <location>
        <position position="56"/>
    </location>
</feature>
<evidence type="ECO:0000313" key="1">
    <source>
        <dbReference type="EMBL" id="PON60667.1"/>
    </source>
</evidence>
<dbReference type="EMBL" id="JXTB01000128">
    <property type="protein sequence ID" value="PON60667.1"/>
    <property type="molecule type" value="Genomic_DNA"/>
</dbReference>
<comment type="caution">
    <text evidence="1">The sequence shown here is derived from an EMBL/GenBank/DDBJ whole genome shotgun (WGS) entry which is preliminary data.</text>
</comment>
<organism evidence="1 2">
    <name type="scientific">Parasponia andersonii</name>
    <name type="common">Sponia andersonii</name>
    <dbReference type="NCBI Taxonomy" id="3476"/>
    <lineage>
        <taxon>Eukaryota</taxon>
        <taxon>Viridiplantae</taxon>
        <taxon>Streptophyta</taxon>
        <taxon>Embryophyta</taxon>
        <taxon>Tracheophyta</taxon>
        <taxon>Spermatophyta</taxon>
        <taxon>Magnoliopsida</taxon>
        <taxon>eudicotyledons</taxon>
        <taxon>Gunneridae</taxon>
        <taxon>Pentapetalae</taxon>
        <taxon>rosids</taxon>
        <taxon>fabids</taxon>
        <taxon>Rosales</taxon>
        <taxon>Cannabaceae</taxon>
        <taxon>Parasponia</taxon>
    </lineage>
</organism>
<proteinExistence type="predicted"/>
<name>A0A2P5CI00_PARAD</name>
<dbReference type="AlphaFoldDB" id="A0A2P5CI00"/>